<evidence type="ECO:0000313" key="2">
    <source>
        <dbReference type="EMBL" id="PFT30276.1"/>
    </source>
</evidence>
<dbReference type="Gene3D" id="3.20.20.370">
    <property type="entry name" value="Glycoside hydrolase/deacetylase"/>
    <property type="match status" value="1"/>
</dbReference>
<evidence type="ECO:0000313" key="3">
    <source>
        <dbReference type="Proteomes" id="UP000226106"/>
    </source>
</evidence>
<feature type="domain" description="NodB homology" evidence="1">
    <location>
        <begin position="1"/>
        <end position="45"/>
    </location>
</feature>
<dbReference type="InterPro" id="IPR011330">
    <property type="entry name" value="Glyco_hydro/deAcase_b/a-brl"/>
</dbReference>
<dbReference type="InterPro" id="IPR002509">
    <property type="entry name" value="NODB_dom"/>
</dbReference>
<evidence type="ECO:0000259" key="1">
    <source>
        <dbReference type="PROSITE" id="PS51677"/>
    </source>
</evidence>
<comment type="caution">
    <text evidence="2">The sequence shown here is derived from an EMBL/GenBank/DDBJ whole genome shotgun (WGS) entry which is preliminary data.</text>
</comment>
<dbReference type="PROSITE" id="PS51677">
    <property type="entry name" value="NODB"/>
    <property type="match status" value="1"/>
</dbReference>
<dbReference type="Proteomes" id="UP000226106">
    <property type="component" value="Unassembled WGS sequence"/>
</dbReference>
<reference evidence="2 3" key="1">
    <citation type="submission" date="2017-09" db="EMBL/GenBank/DDBJ databases">
        <title>Large-scale bioinformatics analysis of Bacillus genomes uncovers conserved roles of natural products in bacterial physiology.</title>
        <authorList>
            <consortium name="Agbiome Team Llc"/>
            <person name="Bleich R.M."/>
            <person name="Grubbs K.J."/>
            <person name="Santa Maria K.C."/>
            <person name="Allen S.E."/>
            <person name="Farag S."/>
            <person name="Shank E.A."/>
            <person name="Bowers A."/>
        </authorList>
    </citation>
    <scope>NUCLEOTIDE SEQUENCE [LARGE SCALE GENOMIC DNA]</scope>
    <source>
        <strain evidence="2 3">AFS065400</strain>
    </source>
</reference>
<protein>
    <recommendedName>
        <fullName evidence="1">NodB homology domain-containing protein</fullName>
    </recommendedName>
</protein>
<dbReference type="GO" id="GO:0005975">
    <property type="term" value="P:carbohydrate metabolic process"/>
    <property type="evidence" value="ECO:0007669"/>
    <property type="project" value="InterPro"/>
</dbReference>
<name>A0A9X7AGC2_BACTU</name>
<dbReference type="EMBL" id="NVCO01000183">
    <property type="protein sequence ID" value="PFT30276.1"/>
    <property type="molecule type" value="Genomic_DNA"/>
</dbReference>
<dbReference type="Pfam" id="PF01522">
    <property type="entry name" value="Polysacc_deac_1"/>
    <property type="match status" value="1"/>
</dbReference>
<dbReference type="SUPFAM" id="SSF88713">
    <property type="entry name" value="Glycoside hydrolase/deacetylase"/>
    <property type="match status" value="1"/>
</dbReference>
<gene>
    <name evidence="2" type="ORF">COK72_32610</name>
</gene>
<organism evidence="2 3">
    <name type="scientific">Bacillus thuringiensis</name>
    <dbReference type="NCBI Taxonomy" id="1428"/>
    <lineage>
        <taxon>Bacteria</taxon>
        <taxon>Bacillati</taxon>
        <taxon>Bacillota</taxon>
        <taxon>Bacilli</taxon>
        <taxon>Bacillales</taxon>
        <taxon>Bacillaceae</taxon>
        <taxon>Bacillus</taxon>
        <taxon>Bacillus cereus group</taxon>
    </lineage>
</organism>
<dbReference type="GO" id="GO:0016810">
    <property type="term" value="F:hydrolase activity, acting on carbon-nitrogen (but not peptide) bonds"/>
    <property type="evidence" value="ECO:0007669"/>
    <property type="project" value="InterPro"/>
</dbReference>
<dbReference type="AlphaFoldDB" id="A0A9X7AGC2"/>
<sequence>MVYLTIDAGLGKCAAYLLDIFKKKNVEATFFFVGDNLKKFSYSVK</sequence>
<accession>A0A9X7AGC2</accession>
<proteinExistence type="predicted"/>